<comment type="caution">
    <text evidence="3">The sequence shown here is derived from an EMBL/GenBank/DDBJ whole genome shotgun (WGS) entry which is preliminary data.</text>
</comment>
<reference evidence="3 4" key="1">
    <citation type="journal article" date="2023" name="Plants (Basel)">
        <title>Bridging the Gap: Combining Genomics and Transcriptomics Approaches to Understand Stylosanthes scabra, an Orphan Legume from the Brazilian Caatinga.</title>
        <authorList>
            <person name="Ferreira-Neto J.R.C."/>
            <person name="da Silva M.D."/>
            <person name="Binneck E."/>
            <person name="de Melo N.F."/>
            <person name="da Silva R.H."/>
            <person name="de Melo A.L.T.M."/>
            <person name="Pandolfi V."/>
            <person name="Bustamante F.O."/>
            <person name="Brasileiro-Vidal A.C."/>
            <person name="Benko-Iseppon A.M."/>
        </authorList>
    </citation>
    <scope>NUCLEOTIDE SEQUENCE [LARGE SCALE GENOMIC DNA]</scope>
    <source>
        <tissue evidence="3">Leaves</tissue>
    </source>
</reference>
<dbReference type="PANTHER" id="PTHR33463">
    <property type="entry name" value="NB-ARC DOMAIN-CONTAINING PROTEIN-RELATED"/>
    <property type="match status" value="1"/>
</dbReference>
<gene>
    <name evidence="3" type="ORF">PIB30_082596</name>
</gene>
<dbReference type="InterPro" id="IPR057135">
    <property type="entry name" value="At4g27190-like_LRR"/>
</dbReference>
<dbReference type="Gene3D" id="3.80.10.10">
    <property type="entry name" value="Ribonuclease Inhibitor"/>
    <property type="match status" value="2"/>
</dbReference>
<feature type="domain" description="Disease resistance protein At4g27190-like leucine-rich repeats" evidence="2">
    <location>
        <begin position="4"/>
        <end position="149"/>
    </location>
</feature>
<dbReference type="EMBL" id="JASCZI010273135">
    <property type="protein sequence ID" value="MED6224284.1"/>
    <property type="molecule type" value="Genomic_DNA"/>
</dbReference>
<organism evidence="3 4">
    <name type="scientific">Stylosanthes scabra</name>
    <dbReference type="NCBI Taxonomy" id="79078"/>
    <lineage>
        <taxon>Eukaryota</taxon>
        <taxon>Viridiplantae</taxon>
        <taxon>Streptophyta</taxon>
        <taxon>Embryophyta</taxon>
        <taxon>Tracheophyta</taxon>
        <taxon>Spermatophyta</taxon>
        <taxon>Magnoliopsida</taxon>
        <taxon>eudicotyledons</taxon>
        <taxon>Gunneridae</taxon>
        <taxon>Pentapetalae</taxon>
        <taxon>rosids</taxon>
        <taxon>fabids</taxon>
        <taxon>Fabales</taxon>
        <taxon>Fabaceae</taxon>
        <taxon>Papilionoideae</taxon>
        <taxon>50 kb inversion clade</taxon>
        <taxon>dalbergioids sensu lato</taxon>
        <taxon>Dalbergieae</taxon>
        <taxon>Pterocarpus clade</taxon>
        <taxon>Stylosanthes</taxon>
    </lineage>
</organism>
<dbReference type="Proteomes" id="UP001341840">
    <property type="component" value="Unassembled WGS sequence"/>
</dbReference>
<sequence length="558" mass="62426">MESLVLSDDHPVLKVVWPAKMHMPKGCISAFNLRRLVVEGCEFLTDAVIPSHLFPFLNNLQELEVRRCKCVKAIFDVEDTSNMIVIPLKTIILENLPTLTHVWNKDPEGKLSHPEDMNVIVDECKSIKFLLPESVAKGNIQMVEVKNCADLVEIVAGNEVAREEDANKQVTLFPKLSCLNLCKLPNLSCIWKFWNKDLKGSLSLPKLEEVTVIECESIKNLFPASVTMGSIRKLDVRNCVQLVEIFAQDEAATEETNEELIILPKLRELDIYHCKMLKKFAPDSIYSAGKVVSPHLEQLSLDKEGVMMIEQELPYLDLQNITCLTLQGFNNDIDIDESDALFPFDFFSKVSLPNIEMLVVADSAFKEIFPTSKLPADTSNYAKILSGLQKLELRNLQKLESTGLDILHTLVASSNLTWLKVECCASLKYLIPSSTVKCLVQLQHLYISNCEALESVIVADQPHGDDDEVITLECLKELSLSKLPKLESFYNGKSTLNFIGSAKVSISECKTMKTFSHGDVKVPDSWIVKIDGVSFSEEDNPNAIVSQQFLKGSNTAQS</sequence>
<evidence type="ECO:0000313" key="4">
    <source>
        <dbReference type="Proteomes" id="UP001341840"/>
    </source>
</evidence>
<accession>A0ABU6ZQM3</accession>
<protein>
    <recommendedName>
        <fullName evidence="2">Disease resistance protein At4g27190-like leucine-rich repeats domain-containing protein</fullName>
    </recommendedName>
</protein>
<dbReference type="InterPro" id="IPR050905">
    <property type="entry name" value="Plant_NBS-LRR"/>
</dbReference>
<evidence type="ECO:0000256" key="1">
    <source>
        <dbReference type="ARBA" id="ARBA00022821"/>
    </source>
</evidence>
<evidence type="ECO:0000313" key="3">
    <source>
        <dbReference type="EMBL" id="MED6224284.1"/>
    </source>
</evidence>
<dbReference type="SUPFAM" id="SSF52047">
    <property type="entry name" value="RNI-like"/>
    <property type="match status" value="1"/>
</dbReference>
<dbReference type="InterPro" id="IPR032675">
    <property type="entry name" value="LRR_dom_sf"/>
</dbReference>
<evidence type="ECO:0000259" key="2">
    <source>
        <dbReference type="Pfam" id="PF23247"/>
    </source>
</evidence>
<keyword evidence="1" id="KW-0611">Plant defense</keyword>
<dbReference type="Pfam" id="PF23247">
    <property type="entry name" value="LRR_RPS2"/>
    <property type="match status" value="2"/>
</dbReference>
<feature type="domain" description="Disease resistance protein At4g27190-like leucine-rich repeats" evidence="2">
    <location>
        <begin position="414"/>
        <end position="514"/>
    </location>
</feature>
<name>A0ABU6ZQM3_9FABA</name>
<keyword evidence="4" id="KW-1185">Reference proteome</keyword>
<proteinExistence type="predicted"/>